<reference evidence="4" key="1">
    <citation type="submission" date="2025-08" db="UniProtKB">
        <authorList>
            <consortium name="RefSeq"/>
        </authorList>
    </citation>
    <scope>IDENTIFICATION</scope>
    <source>
        <tissue evidence="4">Leaves</tissue>
    </source>
</reference>
<evidence type="ECO:0000256" key="1">
    <source>
        <dbReference type="SAM" id="MobiDB-lite"/>
    </source>
</evidence>
<feature type="region of interest" description="Disordered" evidence="1">
    <location>
        <begin position="150"/>
        <end position="208"/>
    </location>
</feature>
<gene>
    <name evidence="4" type="primary">LOC140036350</name>
</gene>
<sequence>MIDIFAALHYTEDRQLTFAVFQLERATCSWWNVIRMKWEREQTLRTCVNFMKEFNAKYFPPLIQKKKKDEFIRVRQGAQTVAEYESQFTRLSKFAPELIVTEQRRIRRFVEEMNVEIQKDLAVAQINTFSDVVEKVQQVESTRLQVRTFQVKKRGLPGSSSGQGNKNAPPKFGRGTDRIKLPEMPRGAPSRGSLGGREQQRGASQEGSTLASRVSCGYCGKPNHTEENCWRKERKCLRYGSADHQIANYLVPPREESRT</sequence>
<protein>
    <recommendedName>
        <fullName evidence="2">Retrotransposon gag domain-containing protein</fullName>
    </recommendedName>
</protein>
<keyword evidence="3" id="KW-1185">Reference proteome</keyword>
<feature type="domain" description="Retrotransposon gag" evidence="2">
    <location>
        <begin position="18"/>
        <end position="111"/>
    </location>
</feature>
<evidence type="ECO:0000259" key="2">
    <source>
        <dbReference type="Pfam" id="PF03732"/>
    </source>
</evidence>
<dbReference type="Pfam" id="PF03732">
    <property type="entry name" value="Retrotrans_gag"/>
    <property type="match status" value="1"/>
</dbReference>
<feature type="compositionally biased region" description="Basic and acidic residues" evidence="1">
    <location>
        <begin position="174"/>
        <end position="183"/>
    </location>
</feature>
<dbReference type="InterPro" id="IPR005162">
    <property type="entry name" value="Retrotrans_gag_dom"/>
</dbReference>
<proteinExistence type="predicted"/>
<dbReference type="GeneID" id="140036350"/>
<name>A0ABM4WPX2_COFAR</name>
<dbReference type="PANTHER" id="PTHR34482">
    <property type="entry name" value="DNA DAMAGE-INDUCIBLE PROTEIN 1-LIKE"/>
    <property type="match status" value="1"/>
</dbReference>
<evidence type="ECO:0000313" key="3">
    <source>
        <dbReference type="Proteomes" id="UP001652660"/>
    </source>
</evidence>
<dbReference type="Proteomes" id="UP001652660">
    <property type="component" value="Chromosome 2e"/>
</dbReference>
<evidence type="ECO:0000313" key="4">
    <source>
        <dbReference type="RefSeq" id="XP_071933823.1"/>
    </source>
</evidence>
<accession>A0ABM4WPX2</accession>
<organism evidence="3 4">
    <name type="scientific">Coffea arabica</name>
    <name type="common">Arabian coffee</name>
    <dbReference type="NCBI Taxonomy" id="13443"/>
    <lineage>
        <taxon>Eukaryota</taxon>
        <taxon>Viridiplantae</taxon>
        <taxon>Streptophyta</taxon>
        <taxon>Embryophyta</taxon>
        <taxon>Tracheophyta</taxon>
        <taxon>Spermatophyta</taxon>
        <taxon>Magnoliopsida</taxon>
        <taxon>eudicotyledons</taxon>
        <taxon>Gunneridae</taxon>
        <taxon>Pentapetalae</taxon>
        <taxon>asterids</taxon>
        <taxon>lamiids</taxon>
        <taxon>Gentianales</taxon>
        <taxon>Rubiaceae</taxon>
        <taxon>Ixoroideae</taxon>
        <taxon>Gardenieae complex</taxon>
        <taxon>Bertiereae - Coffeeae clade</taxon>
        <taxon>Coffeeae</taxon>
        <taxon>Coffea</taxon>
    </lineage>
</organism>
<dbReference type="RefSeq" id="XP_071933823.1">
    <property type="nucleotide sequence ID" value="XM_072077722.1"/>
</dbReference>
<dbReference type="PANTHER" id="PTHR34482:SF49">
    <property type="entry name" value="RETROTRANSPOSON GAG DOMAIN-CONTAINING PROTEIN"/>
    <property type="match status" value="1"/>
</dbReference>